<dbReference type="GO" id="GO:0006508">
    <property type="term" value="P:proteolysis"/>
    <property type="evidence" value="ECO:0007669"/>
    <property type="project" value="UniProtKB-KW"/>
</dbReference>
<dbReference type="PANTHER" id="PTHR24559">
    <property type="entry name" value="TRANSPOSON TY3-I GAG-POL POLYPROTEIN"/>
    <property type="match status" value="1"/>
</dbReference>
<keyword evidence="7" id="KW-0695">RNA-directed DNA polymerase</keyword>
<keyword evidence="3" id="KW-0548">Nucleotidyltransferase</keyword>
<evidence type="ECO:0000256" key="7">
    <source>
        <dbReference type="ARBA" id="ARBA00022918"/>
    </source>
</evidence>
<dbReference type="InterPro" id="IPR021109">
    <property type="entry name" value="Peptidase_aspartic_dom_sf"/>
</dbReference>
<dbReference type="SUPFAM" id="SSF56672">
    <property type="entry name" value="DNA/RNA polymerases"/>
    <property type="match status" value="1"/>
</dbReference>
<evidence type="ECO:0000256" key="3">
    <source>
        <dbReference type="ARBA" id="ARBA00022695"/>
    </source>
</evidence>
<proteinExistence type="predicted"/>
<dbReference type="Gene3D" id="2.40.70.10">
    <property type="entry name" value="Acid Proteases"/>
    <property type="match status" value="1"/>
</dbReference>
<dbReference type="CDD" id="cd01647">
    <property type="entry name" value="RT_LTR"/>
    <property type="match status" value="1"/>
</dbReference>
<feature type="non-terminal residue" evidence="9">
    <location>
        <position position="1"/>
    </location>
</feature>
<dbReference type="GO" id="GO:0003964">
    <property type="term" value="F:RNA-directed DNA polymerase activity"/>
    <property type="evidence" value="ECO:0007669"/>
    <property type="project" value="UniProtKB-KW"/>
</dbReference>
<sequence length="525" mass="60853">KLSRNKFSESSFPPGSNIVLNNVENNKLPFIQIQNPPIRLLLDTGCGKNIMNPSIISKFYPGCTYPKTNTIATCTGSQNSYFSANIPIFDEFNSDYNMEIILFNFSKDFDGLIGFETLQHLSLIIDPTNLTLSNQNCIIPLQIQRHNKPVNIDAHSIQIVEFPVDILSGDIFIQGQYTTHLRIPDCVTHAKNGLAKVEVYNITNEDQSIIPDQTLPADPLDEYFTQTLEIKNKTEIPLNHIYQNSRDMTTLLRTEHLNSEEKFHLFELCKKYENCFYFPDDTLTFTNQVKHEIKTFDEKPIHTKSYRYPRIHQEEVQRQINEMLQNNIIRPSKSPFSSPIWIVPKKIDATNKQKWRLVVDYRKLNDNTKTDRYPLPNISDILDKLGRCQYFTTLDLASGFHQIEMHENSIEKTAFNTENGHYEYVRMPFGLKNAPATFQRVMDNVLKHLQHKICFVYMDDIIIFSTSLQEHIQNLELVFKTLAEANLKIQLDKSEFLCKQVEFLGHVITPDGIRPNPKKIEAIKK</sequence>
<dbReference type="Pfam" id="PF00078">
    <property type="entry name" value="RVT_1"/>
    <property type="match status" value="1"/>
</dbReference>
<evidence type="ECO:0000313" key="9">
    <source>
        <dbReference type="EMBL" id="JAB63344.1"/>
    </source>
</evidence>
<dbReference type="InterPro" id="IPR043502">
    <property type="entry name" value="DNA/RNA_pol_sf"/>
</dbReference>
<dbReference type="Gene3D" id="3.30.70.270">
    <property type="match status" value="1"/>
</dbReference>
<dbReference type="InterPro" id="IPR043128">
    <property type="entry name" value="Rev_trsase/Diguanyl_cyclase"/>
</dbReference>
<dbReference type="Gene3D" id="3.10.10.10">
    <property type="entry name" value="HIV Type 1 Reverse Transcriptase, subunit A, domain 1"/>
    <property type="match status" value="1"/>
</dbReference>
<dbReference type="InterPro" id="IPR053134">
    <property type="entry name" value="RNA-dir_DNA_polymerase"/>
</dbReference>
<dbReference type="EMBL" id="GALX01005122">
    <property type="protein sequence ID" value="JAB63344.1"/>
    <property type="molecule type" value="Transcribed_RNA"/>
</dbReference>
<protein>
    <submittedName>
        <fullName evidence="9">Retrovirus-related Pol polyprotein from transposon 17.6</fullName>
    </submittedName>
</protein>
<keyword evidence="1" id="KW-0645">Protease</keyword>
<keyword evidence="5" id="KW-0255">Endonuclease</keyword>
<evidence type="ECO:0000259" key="8">
    <source>
        <dbReference type="PROSITE" id="PS50878"/>
    </source>
</evidence>
<keyword evidence="6" id="KW-0378">Hydrolase</keyword>
<evidence type="ECO:0000256" key="5">
    <source>
        <dbReference type="ARBA" id="ARBA00022759"/>
    </source>
</evidence>
<dbReference type="GO" id="GO:0008233">
    <property type="term" value="F:peptidase activity"/>
    <property type="evidence" value="ECO:0007669"/>
    <property type="project" value="UniProtKB-KW"/>
</dbReference>
<dbReference type="PANTHER" id="PTHR24559:SF435">
    <property type="entry name" value="RIBONUCLEASE H"/>
    <property type="match status" value="1"/>
</dbReference>
<evidence type="ECO:0000256" key="4">
    <source>
        <dbReference type="ARBA" id="ARBA00022722"/>
    </source>
</evidence>
<accession>V5GH56</accession>
<keyword evidence="2" id="KW-0808">Transferase</keyword>
<dbReference type="InterPro" id="IPR000477">
    <property type="entry name" value="RT_dom"/>
</dbReference>
<evidence type="ECO:0000256" key="1">
    <source>
        <dbReference type="ARBA" id="ARBA00022670"/>
    </source>
</evidence>
<dbReference type="AlphaFoldDB" id="V5GH56"/>
<organism evidence="9">
    <name type="scientific">Anoplophora glabripennis</name>
    <name type="common">Asian longhorn beetle</name>
    <name type="synonym">Anoplophora nobilis</name>
    <dbReference type="NCBI Taxonomy" id="217634"/>
    <lineage>
        <taxon>Eukaryota</taxon>
        <taxon>Metazoa</taxon>
        <taxon>Ecdysozoa</taxon>
        <taxon>Arthropoda</taxon>
        <taxon>Hexapoda</taxon>
        <taxon>Insecta</taxon>
        <taxon>Pterygota</taxon>
        <taxon>Neoptera</taxon>
        <taxon>Endopterygota</taxon>
        <taxon>Coleoptera</taxon>
        <taxon>Polyphaga</taxon>
        <taxon>Cucujiformia</taxon>
        <taxon>Chrysomeloidea</taxon>
        <taxon>Cerambycidae</taxon>
        <taxon>Lamiinae</taxon>
        <taxon>Lamiini</taxon>
        <taxon>Anoplophora</taxon>
    </lineage>
</organism>
<keyword evidence="4" id="KW-0540">Nuclease</keyword>
<evidence type="ECO:0000256" key="6">
    <source>
        <dbReference type="ARBA" id="ARBA00022801"/>
    </source>
</evidence>
<dbReference type="GO" id="GO:0004519">
    <property type="term" value="F:endonuclease activity"/>
    <property type="evidence" value="ECO:0007669"/>
    <property type="project" value="UniProtKB-KW"/>
</dbReference>
<feature type="domain" description="Reverse transcriptase" evidence="8">
    <location>
        <begin position="324"/>
        <end position="508"/>
    </location>
</feature>
<evidence type="ECO:0000256" key="2">
    <source>
        <dbReference type="ARBA" id="ARBA00022679"/>
    </source>
</evidence>
<gene>
    <name evidence="9" type="primary">POL3</name>
</gene>
<feature type="non-terminal residue" evidence="9">
    <location>
        <position position="525"/>
    </location>
</feature>
<name>V5GH56_ANOGL</name>
<dbReference type="SUPFAM" id="SSF50630">
    <property type="entry name" value="Acid proteases"/>
    <property type="match status" value="1"/>
</dbReference>
<dbReference type="FunFam" id="3.10.10.10:FF:000007">
    <property type="entry name" value="Retrovirus-related Pol polyprotein from transposon 17.6-like Protein"/>
    <property type="match status" value="1"/>
</dbReference>
<reference evidence="9" key="1">
    <citation type="submission" date="2013-07" db="EMBL/GenBank/DDBJ databases">
        <title>Midgut Transcriptome Profiling of Anoplphora glabripennis, a Lignocellulose Degrading, Wood-Boring Cerambycid.</title>
        <authorList>
            <person name="Scully E.D."/>
            <person name="Hoover K."/>
            <person name="Carlson J.E."/>
            <person name="Tien M."/>
            <person name="Geib S.M."/>
        </authorList>
    </citation>
    <scope>NUCLEOTIDE SEQUENCE</scope>
</reference>
<dbReference type="PROSITE" id="PS50878">
    <property type="entry name" value="RT_POL"/>
    <property type="match status" value="1"/>
</dbReference>